<proteinExistence type="predicted"/>
<keyword evidence="2" id="KW-1185">Reference proteome</keyword>
<organism evidence="1 2">
    <name type="scientific">Purpureocillium lilacinum</name>
    <name type="common">Paecilomyces lilacinus</name>
    <dbReference type="NCBI Taxonomy" id="33203"/>
    <lineage>
        <taxon>Eukaryota</taxon>
        <taxon>Fungi</taxon>
        <taxon>Dikarya</taxon>
        <taxon>Ascomycota</taxon>
        <taxon>Pezizomycotina</taxon>
        <taxon>Sordariomycetes</taxon>
        <taxon>Hypocreomycetidae</taxon>
        <taxon>Hypocreales</taxon>
        <taxon>Ophiocordycipitaceae</taxon>
        <taxon>Purpureocillium</taxon>
    </lineage>
</organism>
<evidence type="ECO:0000313" key="2">
    <source>
        <dbReference type="Proteomes" id="UP001638806"/>
    </source>
</evidence>
<sequence>METGGATPRAPWDIREQHVVASAPHGSYTRNKVSHSTRWVEGSNGSDKRHRWVSPKAAAILAAALLSRIPHIPPHTQRGHECGISTIEKRIATCLLSPRQATGRAAPLLHHGPAAGTDSPDRGASTPSFSPSALTYMLGTTPGLRSQGGARLSREDHIEYLIGVAYDLPTKWVCVECATLHDFAALDFPWSSLHASCPLGWRRLSEGSAHTGSHSFMIHHRHVQIALKHKRLGASSEEHQQYVEALLAPRVTDFTPFSSRGGPNALRTRYAMIPRIIDGRFYVLGLWQYQQKQHAVSIDTMGDLNICAHSSWASFDAQGCTPRHDRVGPGGQLGISVADTGGGP</sequence>
<reference evidence="1" key="1">
    <citation type="submission" date="2024-12" db="EMBL/GenBank/DDBJ databases">
        <title>Comparative genomics and development of molecular markers within Purpureocillium lilacinum and among Purpureocillium species.</title>
        <authorList>
            <person name="Yeh Z.-Y."/>
            <person name="Ni N.-T."/>
            <person name="Lo P.-H."/>
            <person name="Mushyakhwo K."/>
            <person name="Lin C.-F."/>
            <person name="Nai Y.-S."/>
        </authorList>
    </citation>
    <scope>NUCLEOTIDE SEQUENCE</scope>
    <source>
        <strain evidence="1">NCHU-NPUST-175</strain>
    </source>
</reference>
<protein>
    <submittedName>
        <fullName evidence="1">Uncharacterized protein</fullName>
    </submittedName>
</protein>
<comment type="caution">
    <text evidence="1">The sequence shown here is derived from an EMBL/GenBank/DDBJ whole genome shotgun (WGS) entry which is preliminary data.</text>
</comment>
<dbReference type="Proteomes" id="UP001638806">
    <property type="component" value="Unassembled WGS sequence"/>
</dbReference>
<gene>
    <name evidence="1" type="ORF">ACCO45_001103</name>
</gene>
<name>A0ACC4E628_PURLI</name>
<evidence type="ECO:0000313" key="1">
    <source>
        <dbReference type="EMBL" id="KAL3964099.1"/>
    </source>
</evidence>
<accession>A0ACC4E628</accession>
<dbReference type="EMBL" id="JBGNUJ010000002">
    <property type="protein sequence ID" value="KAL3964099.1"/>
    <property type="molecule type" value="Genomic_DNA"/>
</dbReference>